<dbReference type="Pfam" id="PF13378">
    <property type="entry name" value="MR_MLE_C"/>
    <property type="match status" value="1"/>
</dbReference>
<evidence type="ECO:0000259" key="4">
    <source>
        <dbReference type="SMART" id="SM00922"/>
    </source>
</evidence>
<keyword evidence="2" id="KW-0479">Metal-binding</keyword>
<evidence type="ECO:0000313" key="5">
    <source>
        <dbReference type="EMBL" id="MCU6698045.1"/>
    </source>
</evidence>
<comment type="caution">
    <text evidence="5">The sequence shown here is derived from an EMBL/GenBank/DDBJ whole genome shotgun (WGS) entry which is preliminary data.</text>
</comment>
<evidence type="ECO:0000313" key="6">
    <source>
        <dbReference type="Proteomes" id="UP001652461"/>
    </source>
</evidence>
<name>A0ABT2S0D9_9FIRM</name>
<dbReference type="Pfam" id="PF02746">
    <property type="entry name" value="MR_MLE_N"/>
    <property type="match status" value="1"/>
</dbReference>
<gene>
    <name evidence="5" type="ORF">OCV63_14275</name>
</gene>
<dbReference type="InterPro" id="IPR013342">
    <property type="entry name" value="Mandelate_racemase_C"/>
</dbReference>
<evidence type="ECO:0000256" key="2">
    <source>
        <dbReference type="ARBA" id="ARBA00022723"/>
    </source>
</evidence>
<dbReference type="CDD" id="cd03316">
    <property type="entry name" value="MR_like"/>
    <property type="match status" value="1"/>
</dbReference>
<dbReference type="PANTHER" id="PTHR13794:SF58">
    <property type="entry name" value="MITOCHONDRIAL ENOLASE SUPERFAMILY MEMBER 1"/>
    <property type="match status" value="1"/>
</dbReference>
<dbReference type="SMART" id="SM00922">
    <property type="entry name" value="MR_MLE"/>
    <property type="match status" value="1"/>
</dbReference>
<dbReference type="InterPro" id="IPR046945">
    <property type="entry name" value="RHMD-like"/>
</dbReference>
<sequence length="382" mass="42559">MNIKKVKTYIIKAPIESPFYFSQGFVYDRCSVIVEVVCDDDESGFGECLCHGMQPPQISAAFVENFIAPRVVGRDIYDVEVLWEELYNLSRPFGQQGIAVNALSGFDIALWDAIGKHLGKPVSKLIGGTFRTSLKAYATGFHRREGKKYPEDAIAEAHRHIENGFKAMKLKAGFGVEKDIVYIRAIREAIGFDVMLMADFNSAYSQAEARRILYNLEPERLEFFEELLAPEDIAGYTAIRNLTASYVTAGEQTFGKMAFKEWLSRGALDIYQPDLCSSGGFTECKKIAALCQAYNTMLIPHVWGSGIGLAASLQFLATLPATPLRHIPTEPLLEFDQASHPFKMDLIYGAIKLEDGYVKVPDAPGIGVEVNREIIQKFCVNH</sequence>
<dbReference type="InterPro" id="IPR036849">
    <property type="entry name" value="Enolase-like_C_sf"/>
</dbReference>
<dbReference type="InterPro" id="IPR029017">
    <property type="entry name" value="Enolase-like_N"/>
</dbReference>
<dbReference type="RefSeq" id="WP_158364955.1">
    <property type="nucleotide sequence ID" value="NZ_JAOQKC010000024.1"/>
</dbReference>
<evidence type="ECO:0000256" key="1">
    <source>
        <dbReference type="ARBA" id="ARBA00001946"/>
    </source>
</evidence>
<dbReference type="Proteomes" id="UP001652461">
    <property type="component" value="Unassembled WGS sequence"/>
</dbReference>
<dbReference type="Gene3D" id="3.20.20.120">
    <property type="entry name" value="Enolase-like C-terminal domain"/>
    <property type="match status" value="1"/>
</dbReference>
<organism evidence="5 6">
    <name type="scientific">Laedolimicola ammoniilytica</name>
    <dbReference type="NCBI Taxonomy" id="2981771"/>
    <lineage>
        <taxon>Bacteria</taxon>
        <taxon>Bacillati</taxon>
        <taxon>Bacillota</taxon>
        <taxon>Clostridia</taxon>
        <taxon>Lachnospirales</taxon>
        <taxon>Lachnospiraceae</taxon>
        <taxon>Laedolimicola</taxon>
    </lineage>
</organism>
<dbReference type="InterPro" id="IPR013341">
    <property type="entry name" value="Mandelate_racemase_N_dom"/>
</dbReference>
<comment type="cofactor">
    <cofactor evidence="1">
        <name>Mg(2+)</name>
        <dbReference type="ChEBI" id="CHEBI:18420"/>
    </cofactor>
</comment>
<proteinExistence type="predicted"/>
<reference evidence="5 6" key="1">
    <citation type="journal article" date="2021" name="ISME Commun">
        <title>Automated analysis of genomic sequences facilitates high-throughput and comprehensive description of bacteria.</title>
        <authorList>
            <person name="Hitch T.C.A."/>
        </authorList>
    </citation>
    <scope>NUCLEOTIDE SEQUENCE [LARGE SCALE GENOMIC DNA]</scope>
    <source>
        <strain evidence="5 6">Sanger_04</strain>
    </source>
</reference>
<keyword evidence="6" id="KW-1185">Reference proteome</keyword>
<dbReference type="SFLD" id="SFLDG00179">
    <property type="entry name" value="mandelate_racemase"/>
    <property type="match status" value="1"/>
</dbReference>
<keyword evidence="3" id="KW-0460">Magnesium</keyword>
<dbReference type="PANTHER" id="PTHR13794">
    <property type="entry name" value="ENOLASE SUPERFAMILY, MANDELATE RACEMASE"/>
    <property type="match status" value="1"/>
</dbReference>
<dbReference type="SFLD" id="SFLDS00001">
    <property type="entry name" value="Enolase"/>
    <property type="match status" value="1"/>
</dbReference>
<dbReference type="InterPro" id="IPR029065">
    <property type="entry name" value="Enolase_C-like"/>
</dbReference>
<dbReference type="SUPFAM" id="SSF54826">
    <property type="entry name" value="Enolase N-terminal domain-like"/>
    <property type="match status" value="1"/>
</dbReference>
<feature type="domain" description="Mandelate racemase/muconate lactonizing enzyme C-terminal" evidence="4">
    <location>
        <begin position="150"/>
        <end position="246"/>
    </location>
</feature>
<protein>
    <submittedName>
        <fullName evidence="5">Mandelate racemase/muconate lactonizing enzyme family protein</fullName>
    </submittedName>
</protein>
<accession>A0ABT2S0D9</accession>
<dbReference type="EMBL" id="JAOQKC010000024">
    <property type="protein sequence ID" value="MCU6698045.1"/>
    <property type="molecule type" value="Genomic_DNA"/>
</dbReference>
<dbReference type="SUPFAM" id="SSF51604">
    <property type="entry name" value="Enolase C-terminal domain-like"/>
    <property type="match status" value="1"/>
</dbReference>
<evidence type="ECO:0000256" key="3">
    <source>
        <dbReference type="ARBA" id="ARBA00022842"/>
    </source>
</evidence>
<dbReference type="Gene3D" id="3.30.390.10">
    <property type="entry name" value="Enolase-like, N-terminal domain"/>
    <property type="match status" value="1"/>
</dbReference>